<dbReference type="Proteomes" id="UP000095488">
    <property type="component" value="Unassembled WGS sequence"/>
</dbReference>
<comment type="caution">
    <text evidence="1">The sequence shown here is derived from an EMBL/GenBank/DDBJ whole genome shotgun (WGS) entry which is preliminary data.</text>
</comment>
<dbReference type="EMBL" id="CYZR01000002">
    <property type="protein sequence ID" value="CUN63814.1"/>
    <property type="molecule type" value="Genomic_DNA"/>
</dbReference>
<keyword evidence="2" id="KW-1185">Reference proteome</keyword>
<name>A0ABP2ATN5_SARVE</name>
<organism evidence="1 2">
    <name type="scientific">Sarcina ventriculi</name>
    <name type="common">Clostridium ventriculi</name>
    <dbReference type="NCBI Taxonomy" id="1267"/>
    <lineage>
        <taxon>Bacteria</taxon>
        <taxon>Bacillati</taxon>
        <taxon>Bacillota</taxon>
        <taxon>Clostridia</taxon>
        <taxon>Eubacteriales</taxon>
        <taxon>Clostridiaceae</taxon>
        <taxon>Sarcina</taxon>
    </lineage>
</organism>
<sequence length="115" mass="13443">MKFKTEKNLRIMNELVAFFLNLGCTDIHIDLSINNNTSHFLLTGNISNLKDKNFNILKDSLCVPRQHEIEEYYWNLIGENETGSQISLVGMMIDKCNISFEKNILRLEIYRNDND</sequence>
<protein>
    <submittedName>
        <fullName evidence="1">Uncharacterized protein</fullName>
    </submittedName>
</protein>
<accession>A0ABP2ATN5</accession>
<evidence type="ECO:0000313" key="1">
    <source>
        <dbReference type="EMBL" id="CUN63814.1"/>
    </source>
</evidence>
<evidence type="ECO:0000313" key="2">
    <source>
        <dbReference type="Proteomes" id="UP000095488"/>
    </source>
</evidence>
<gene>
    <name evidence="1" type="ORF">ERS852473_00708</name>
</gene>
<dbReference type="RefSeq" id="WP_055257697.1">
    <property type="nucleotide sequence ID" value="NZ_BCMV01000068.1"/>
</dbReference>
<reference evidence="1 2" key="1">
    <citation type="submission" date="2015-09" db="EMBL/GenBank/DDBJ databases">
        <authorList>
            <consortium name="Pathogen Informatics"/>
            <person name="Wu L."/>
            <person name="Ma J."/>
        </authorList>
    </citation>
    <scope>NUCLEOTIDE SEQUENCE [LARGE SCALE GENOMIC DNA]</scope>
    <source>
        <strain evidence="1 2">2789STDY5834858</strain>
    </source>
</reference>
<proteinExistence type="predicted"/>